<sequence length="167" mass="18528">MQGAHVKGQQFDVHHVKEKRCHGLWLGFTHPVDTGLAIFTSSSVQEGELQGHGPAFTGHAGSKEVQQRASSSQLPSRVQNGSSRSSSRRLHSSNLISSVQQAKELGRDWNNHLERSNVGKRQLVQQKKHPAGWKRRASSIQQLTSSFSKLHDGQRHSRSSRPRAEAS</sequence>
<feature type="compositionally biased region" description="Basic and acidic residues" evidence="1">
    <location>
        <begin position="104"/>
        <end position="117"/>
    </location>
</feature>
<evidence type="ECO:0000313" key="3">
    <source>
        <dbReference type="Proteomes" id="UP000053144"/>
    </source>
</evidence>
<evidence type="ECO:0000313" key="2">
    <source>
        <dbReference type="EMBL" id="KOM34500.1"/>
    </source>
</evidence>
<gene>
    <name evidence="2" type="ORF">LR48_Vigan02g065000</name>
</gene>
<accession>A0A0L9TVD1</accession>
<organism evidence="2 3">
    <name type="scientific">Phaseolus angularis</name>
    <name type="common">Azuki bean</name>
    <name type="synonym">Vigna angularis</name>
    <dbReference type="NCBI Taxonomy" id="3914"/>
    <lineage>
        <taxon>Eukaryota</taxon>
        <taxon>Viridiplantae</taxon>
        <taxon>Streptophyta</taxon>
        <taxon>Embryophyta</taxon>
        <taxon>Tracheophyta</taxon>
        <taxon>Spermatophyta</taxon>
        <taxon>Magnoliopsida</taxon>
        <taxon>eudicotyledons</taxon>
        <taxon>Gunneridae</taxon>
        <taxon>Pentapetalae</taxon>
        <taxon>rosids</taxon>
        <taxon>fabids</taxon>
        <taxon>Fabales</taxon>
        <taxon>Fabaceae</taxon>
        <taxon>Papilionoideae</taxon>
        <taxon>50 kb inversion clade</taxon>
        <taxon>NPAAA clade</taxon>
        <taxon>indigoferoid/millettioid clade</taxon>
        <taxon>Phaseoleae</taxon>
        <taxon>Vigna</taxon>
    </lineage>
</organism>
<feature type="compositionally biased region" description="Basic residues" evidence="1">
    <location>
        <begin position="126"/>
        <end position="137"/>
    </location>
</feature>
<dbReference type="Gramene" id="KOM34500">
    <property type="protein sequence ID" value="KOM34500"/>
    <property type="gene ID" value="LR48_Vigan02g065000"/>
</dbReference>
<feature type="compositionally biased region" description="Low complexity" evidence="1">
    <location>
        <begin position="76"/>
        <end position="85"/>
    </location>
</feature>
<feature type="region of interest" description="Disordered" evidence="1">
    <location>
        <begin position="49"/>
        <end position="167"/>
    </location>
</feature>
<proteinExistence type="predicted"/>
<dbReference type="EMBL" id="CM003372">
    <property type="protein sequence ID" value="KOM34500.1"/>
    <property type="molecule type" value="Genomic_DNA"/>
</dbReference>
<protein>
    <submittedName>
        <fullName evidence="2">Uncharacterized protein</fullName>
    </submittedName>
</protein>
<dbReference type="Proteomes" id="UP000053144">
    <property type="component" value="Chromosome 2"/>
</dbReference>
<evidence type="ECO:0000256" key="1">
    <source>
        <dbReference type="SAM" id="MobiDB-lite"/>
    </source>
</evidence>
<dbReference type="AlphaFoldDB" id="A0A0L9TVD1"/>
<name>A0A0L9TVD1_PHAAN</name>
<feature type="compositionally biased region" description="Polar residues" evidence="1">
    <location>
        <begin position="138"/>
        <end position="148"/>
    </location>
</feature>
<reference evidence="3" key="1">
    <citation type="journal article" date="2015" name="Proc. Natl. Acad. Sci. U.S.A.">
        <title>Genome sequencing of adzuki bean (Vigna angularis) provides insight into high starch and low fat accumulation and domestication.</title>
        <authorList>
            <person name="Yang K."/>
            <person name="Tian Z."/>
            <person name="Chen C."/>
            <person name="Luo L."/>
            <person name="Zhao B."/>
            <person name="Wang Z."/>
            <person name="Yu L."/>
            <person name="Li Y."/>
            <person name="Sun Y."/>
            <person name="Li W."/>
            <person name="Chen Y."/>
            <person name="Li Y."/>
            <person name="Zhang Y."/>
            <person name="Ai D."/>
            <person name="Zhao J."/>
            <person name="Shang C."/>
            <person name="Ma Y."/>
            <person name="Wu B."/>
            <person name="Wang M."/>
            <person name="Gao L."/>
            <person name="Sun D."/>
            <person name="Zhang P."/>
            <person name="Guo F."/>
            <person name="Wang W."/>
            <person name="Li Y."/>
            <person name="Wang J."/>
            <person name="Varshney R.K."/>
            <person name="Wang J."/>
            <person name="Ling H.Q."/>
            <person name="Wan P."/>
        </authorList>
    </citation>
    <scope>NUCLEOTIDE SEQUENCE</scope>
    <source>
        <strain evidence="3">cv. Jingnong 6</strain>
    </source>
</reference>